<evidence type="ECO:0000313" key="3">
    <source>
        <dbReference type="Proteomes" id="UP000070700"/>
    </source>
</evidence>
<protein>
    <submittedName>
        <fullName evidence="2">Uncharacterized protein</fullName>
    </submittedName>
</protein>
<feature type="region of interest" description="Disordered" evidence="1">
    <location>
        <begin position="1"/>
        <end position="35"/>
    </location>
</feature>
<dbReference type="EMBL" id="KQ947436">
    <property type="protein sequence ID" value="KUJ08249.1"/>
    <property type="molecule type" value="Genomic_DNA"/>
</dbReference>
<gene>
    <name evidence="2" type="ORF">LY89DRAFT_338859</name>
</gene>
<evidence type="ECO:0000313" key="2">
    <source>
        <dbReference type="EMBL" id="KUJ08249.1"/>
    </source>
</evidence>
<organism evidence="2 3">
    <name type="scientific">Mollisia scopiformis</name>
    <name type="common">Conifer needle endophyte fungus</name>
    <name type="synonym">Phialocephala scopiformis</name>
    <dbReference type="NCBI Taxonomy" id="149040"/>
    <lineage>
        <taxon>Eukaryota</taxon>
        <taxon>Fungi</taxon>
        <taxon>Dikarya</taxon>
        <taxon>Ascomycota</taxon>
        <taxon>Pezizomycotina</taxon>
        <taxon>Leotiomycetes</taxon>
        <taxon>Helotiales</taxon>
        <taxon>Mollisiaceae</taxon>
        <taxon>Mollisia</taxon>
    </lineage>
</organism>
<sequence>MGNNRDYRPPDGSLHRSQQQASRLGSASFSTSSSSSSSSLFLLILYLPPILPLSSPLPPCLLIVHIRCRQLSCSQLKRFVPATPNSIRAGPRLQRISETLTPTKPPLVHTVIILLFDTPCSDPLNPPLGDDKGPPIQSLLSVAT</sequence>
<keyword evidence="3" id="KW-1185">Reference proteome</keyword>
<dbReference type="AlphaFoldDB" id="A0A132B8D1"/>
<name>A0A132B8D1_MOLSC</name>
<dbReference type="Proteomes" id="UP000070700">
    <property type="component" value="Unassembled WGS sequence"/>
</dbReference>
<dbReference type="KEGG" id="psco:LY89DRAFT_338859"/>
<dbReference type="InParanoid" id="A0A132B8D1"/>
<reference evidence="2 3" key="1">
    <citation type="submission" date="2015-10" db="EMBL/GenBank/DDBJ databases">
        <title>Full genome of DAOMC 229536 Phialocephala scopiformis, a fungal endophyte of spruce producing the potent anti-insectan compound rugulosin.</title>
        <authorList>
            <consortium name="DOE Joint Genome Institute"/>
            <person name="Walker A.K."/>
            <person name="Frasz S.L."/>
            <person name="Seifert K.A."/>
            <person name="Miller J.D."/>
            <person name="Mondo S.J."/>
            <person name="Labutti K."/>
            <person name="Lipzen A."/>
            <person name="Dockter R."/>
            <person name="Kennedy M."/>
            <person name="Grigoriev I.V."/>
            <person name="Spatafora J.W."/>
        </authorList>
    </citation>
    <scope>NUCLEOTIDE SEQUENCE [LARGE SCALE GENOMIC DNA]</scope>
    <source>
        <strain evidence="2 3">CBS 120377</strain>
    </source>
</reference>
<proteinExistence type="predicted"/>
<feature type="compositionally biased region" description="Low complexity" evidence="1">
    <location>
        <begin position="22"/>
        <end position="35"/>
    </location>
</feature>
<evidence type="ECO:0000256" key="1">
    <source>
        <dbReference type="SAM" id="MobiDB-lite"/>
    </source>
</evidence>
<dbReference type="GeneID" id="28816570"/>
<accession>A0A132B8D1</accession>
<dbReference type="RefSeq" id="XP_018062604.1">
    <property type="nucleotide sequence ID" value="XM_018206844.1"/>
</dbReference>